<dbReference type="PANTHER" id="PTHR35090">
    <property type="entry name" value="DNA-DIRECTED RNA POLYMERASE SUBUNIT I"/>
    <property type="match status" value="1"/>
</dbReference>
<keyword evidence="3" id="KW-1185">Reference proteome</keyword>
<evidence type="ECO:0000313" key="2">
    <source>
        <dbReference type="EMBL" id="MEY6433968.1"/>
    </source>
</evidence>
<reference evidence="2 3" key="1">
    <citation type="submission" date="2024-05" db="EMBL/GenBank/DDBJ databases">
        <title>Genome Sequence and Characterization of the New Strain Purple Sulfur Bacterium of Genus Thioalkalicoccus.</title>
        <authorList>
            <person name="Bryantseva I.A."/>
            <person name="Kyndt J.A."/>
            <person name="Imhoff J.F."/>
        </authorList>
    </citation>
    <scope>NUCLEOTIDE SEQUENCE [LARGE SCALE GENOMIC DNA]</scope>
    <source>
        <strain evidence="2 3">Um2</strain>
    </source>
</reference>
<comment type="caution">
    <text evidence="2">The sequence shown here is derived from an EMBL/GenBank/DDBJ whole genome shotgun (WGS) entry which is preliminary data.</text>
</comment>
<gene>
    <name evidence="2" type="primary">bchJ</name>
    <name evidence="2" type="ORF">ABC977_16305</name>
</gene>
<sequence>MDTPSTARIGPNAIRQVAQVLHEDDESLPLRVFSTAGLRHHLDTPPEEMVDEDEVARLQQALHAVLGTTAARAVSRRAGTRTGDYLLTHRIPRRVQPILRRMPAPWAGRVLLHAIAKHSWTFAGSGTFRFSATHPVSLEIAGCPVCRHLHTREPVCDFYAATFERIFRSLVHPASHCQQLSCAAAGAKSCLFQIQWR</sequence>
<accession>A0ABV4BHF0</accession>
<dbReference type="RefSeq" id="WP_369668354.1">
    <property type="nucleotide sequence ID" value="NZ_JBDKXB010000035.1"/>
</dbReference>
<evidence type="ECO:0000313" key="3">
    <source>
        <dbReference type="Proteomes" id="UP001564408"/>
    </source>
</evidence>
<dbReference type="SMART" id="SM00989">
    <property type="entry name" value="V4R"/>
    <property type="match status" value="1"/>
</dbReference>
<dbReference type="EMBL" id="JBDKXB010000035">
    <property type="protein sequence ID" value="MEY6433968.1"/>
    <property type="molecule type" value="Genomic_DNA"/>
</dbReference>
<dbReference type="InterPro" id="IPR004096">
    <property type="entry name" value="V4R"/>
</dbReference>
<protein>
    <submittedName>
        <fullName evidence="2">Bacteriochlorophyll 4-vinyl reductase</fullName>
    </submittedName>
</protein>
<organism evidence="2 3">
    <name type="scientific">Thioalkalicoccus limnaeus</name>
    <dbReference type="NCBI Taxonomy" id="120681"/>
    <lineage>
        <taxon>Bacteria</taxon>
        <taxon>Pseudomonadati</taxon>
        <taxon>Pseudomonadota</taxon>
        <taxon>Gammaproteobacteria</taxon>
        <taxon>Chromatiales</taxon>
        <taxon>Chromatiaceae</taxon>
        <taxon>Thioalkalicoccus</taxon>
    </lineage>
</organism>
<dbReference type="Gene3D" id="3.30.1380.20">
    <property type="entry name" value="Trafficking protein particle complex subunit 3"/>
    <property type="match status" value="1"/>
</dbReference>
<feature type="domain" description="4-vinyl reductase 4VR" evidence="1">
    <location>
        <begin position="135"/>
        <end position="196"/>
    </location>
</feature>
<dbReference type="InterPro" id="IPR010249">
    <property type="entry name" value="BchJ"/>
</dbReference>
<evidence type="ECO:0000259" key="1">
    <source>
        <dbReference type="SMART" id="SM00989"/>
    </source>
</evidence>
<dbReference type="Proteomes" id="UP001564408">
    <property type="component" value="Unassembled WGS sequence"/>
</dbReference>
<dbReference type="SUPFAM" id="SSF111126">
    <property type="entry name" value="Ligand-binding domain in the NO signalling and Golgi transport"/>
    <property type="match status" value="1"/>
</dbReference>
<dbReference type="InterPro" id="IPR024096">
    <property type="entry name" value="NO_sig/Golgi_transp_ligand-bd"/>
</dbReference>
<dbReference type="PANTHER" id="PTHR35090:SF1">
    <property type="entry name" value="SLR0144 PROTEIN"/>
    <property type="match status" value="1"/>
</dbReference>
<dbReference type="NCBIfam" id="TIGR02019">
    <property type="entry name" value="BchJ"/>
    <property type="match status" value="1"/>
</dbReference>
<name>A0ABV4BHF0_9GAMM</name>
<dbReference type="Pfam" id="PF02830">
    <property type="entry name" value="V4R"/>
    <property type="match status" value="1"/>
</dbReference>
<proteinExistence type="predicted"/>